<evidence type="ECO:0000256" key="6">
    <source>
        <dbReference type="ARBA" id="ARBA00037281"/>
    </source>
</evidence>
<dbReference type="Pfam" id="PF00535">
    <property type="entry name" value="Glycos_transf_2"/>
    <property type="match status" value="1"/>
</dbReference>
<protein>
    <recommendedName>
        <fullName evidence="9">4,4'-diaponeurosporenoate glycosyltransferase</fullName>
    </recommendedName>
</protein>
<evidence type="ECO:0000256" key="1">
    <source>
        <dbReference type="ARBA" id="ARBA00004236"/>
    </source>
</evidence>
<comment type="function">
    <text evidence="6">Catalyzes the glycosylation of 4,4'-diaponeurosporenoate, i.e. the esterification of glucose at the C1'' position with the carboxyl group of 4,4'-diaponeurosporenic acid, to form glycosyl-4,4'-diaponeurosporenoate. This is a step in the biosynthesis of staphyloxanthin, an orange pigment present in most staphylococci strains.</text>
</comment>
<dbReference type="PANTHER" id="PTHR43646">
    <property type="entry name" value="GLYCOSYLTRANSFERASE"/>
    <property type="match status" value="1"/>
</dbReference>
<evidence type="ECO:0000313" key="11">
    <source>
        <dbReference type="EMBL" id="TYQ07682.1"/>
    </source>
</evidence>
<dbReference type="SUPFAM" id="SSF53448">
    <property type="entry name" value="Nucleotide-diphospho-sugar transferases"/>
    <property type="match status" value="1"/>
</dbReference>
<dbReference type="GO" id="GO:0005886">
    <property type="term" value="C:plasma membrane"/>
    <property type="evidence" value="ECO:0007669"/>
    <property type="project" value="UniProtKB-SubCell"/>
</dbReference>
<evidence type="ECO:0000256" key="4">
    <source>
        <dbReference type="ARBA" id="ARBA00022679"/>
    </source>
</evidence>
<evidence type="ECO:0000256" key="5">
    <source>
        <dbReference type="ARBA" id="ARBA00023136"/>
    </source>
</evidence>
<dbReference type="Gene3D" id="3.90.550.10">
    <property type="entry name" value="Spore Coat Polysaccharide Biosynthesis Protein SpsA, Chain A"/>
    <property type="match status" value="1"/>
</dbReference>
<comment type="caution">
    <text evidence="11">The sequence shown here is derived from an EMBL/GenBank/DDBJ whole genome shotgun (WGS) entry which is preliminary data.</text>
</comment>
<dbReference type="EMBL" id="VNIQ01000001">
    <property type="protein sequence ID" value="TYQ07682.1"/>
    <property type="molecule type" value="Genomic_DNA"/>
</dbReference>
<feature type="domain" description="Glycosyltransferase 2-like" evidence="10">
    <location>
        <begin position="8"/>
        <end position="139"/>
    </location>
</feature>
<evidence type="ECO:0000256" key="2">
    <source>
        <dbReference type="ARBA" id="ARBA00022475"/>
    </source>
</evidence>
<evidence type="ECO:0000256" key="8">
    <source>
        <dbReference type="ARBA" id="ARBA00038120"/>
    </source>
</evidence>
<evidence type="ECO:0000256" key="7">
    <source>
        <dbReference type="ARBA" id="ARBA00037904"/>
    </source>
</evidence>
<organism evidence="11">
    <name type="scientific">Nocardia globerula</name>
    <dbReference type="NCBI Taxonomy" id="1818"/>
    <lineage>
        <taxon>Bacteria</taxon>
        <taxon>Bacillati</taxon>
        <taxon>Actinomycetota</taxon>
        <taxon>Actinomycetes</taxon>
        <taxon>Mycobacteriales</taxon>
        <taxon>Nocardiaceae</taxon>
        <taxon>Nocardia</taxon>
    </lineage>
</organism>
<keyword evidence="5" id="KW-0472">Membrane</keyword>
<comment type="similarity">
    <text evidence="8">Belongs to the glycosyltransferase 2 family. CrtQ subfamily.</text>
</comment>
<proteinExistence type="inferred from homology"/>
<dbReference type="InterPro" id="IPR001173">
    <property type="entry name" value="Glyco_trans_2-like"/>
</dbReference>
<dbReference type="GO" id="GO:0016757">
    <property type="term" value="F:glycosyltransferase activity"/>
    <property type="evidence" value="ECO:0007669"/>
    <property type="project" value="UniProtKB-KW"/>
</dbReference>
<keyword evidence="4 11" id="KW-0808">Transferase</keyword>
<gene>
    <name evidence="11" type="ORF">FNL38_10147</name>
</gene>
<keyword evidence="2" id="KW-1003">Cell membrane</keyword>
<name>A0A652YVF8_NOCGL</name>
<sequence>MTIDQVLVVVPAHNEAVDLPHCIDALLEATRRIDVPVRIVTVLDSCSDRSSEVIPSGIDVIRAQHHNVGKSRATGFSTFGTDSRTASASTWFATTDADSVVGPTWLARQLEYAQSADVVAGTVRIADWDDQPSSVQQLYEQRYHAHPIGRHGHIHGANLGIRADKYWSVGGFSHLEEGEDVDLVRRLSEDGARIAWAQDIAVTTSARTDGRTPGGFAGHIRELGTETVDVAR</sequence>
<evidence type="ECO:0000256" key="3">
    <source>
        <dbReference type="ARBA" id="ARBA00022676"/>
    </source>
</evidence>
<dbReference type="InterPro" id="IPR029044">
    <property type="entry name" value="Nucleotide-diphossugar_trans"/>
</dbReference>
<comment type="subcellular location">
    <subcellularLocation>
        <location evidence="1">Cell membrane</location>
    </subcellularLocation>
</comment>
<dbReference type="PANTHER" id="PTHR43646:SF2">
    <property type="entry name" value="GLYCOSYLTRANSFERASE 2-LIKE DOMAIN-CONTAINING PROTEIN"/>
    <property type="match status" value="1"/>
</dbReference>
<dbReference type="AlphaFoldDB" id="A0A652YVF8"/>
<accession>A0A652YVF8</accession>
<evidence type="ECO:0000256" key="9">
    <source>
        <dbReference type="ARBA" id="ARBA00040345"/>
    </source>
</evidence>
<keyword evidence="3" id="KW-0328">Glycosyltransferase</keyword>
<evidence type="ECO:0000259" key="10">
    <source>
        <dbReference type="Pfam" id="PF00535"/>
    </source>
</evidence>
<reference evidence="11" key="1">
    <citation type="submission" date="2019-07" db="EMBL/GenBank/DDBJ databases">
        <title>Genomic Encyclopedia of Type Strains, Phase IV (KMG-IV): sequencing the most valuable type-strain genomes for metagenomic binning, comparative biology and taxonomic classification.</title>
        <authorList>
            <person name="Goeker M."/>
        </authorList>
    </citation>
    <scope>NUCLEOTIDE SEQUENCE</scope>
    <source>
        <strain evidence="11">DSM 44596</strain>
    </source>
</reference>
<comment type="pathway">
    <text evidence="7">Carotenoid biosynthesis; staphyloxanthin biosynthesis; staphyloxanthin from farnesyl diphosphate: step 4/5.</text>
</comment>